<dbReference type="Proteomes" id="UP000314616">
    <property type="component" value="Chromosome"/>
</dbReference>
<feature type="domain" description="Htaa" evidence="1">
    <location>
        <begin position="59"/>
        <end position="218"/>
    </location>
</feature>
<name>A0A5B8BYH7_9MICO</name>
<protein>
    <recommendedName>
        <fullName evidence="1">Htaa domain-containing protein</fullName>
    </recommendedName>
</protein>
<evidence type="ECO:0000313" key="2">
    <source>
        <dbReference type="EMBL" id="QDC23354.1"/>
    </source>
</evidence>
<proteinExistence type="predicted"/>
<dbReference type="Pfam" id="PF04213">
    <property type="entry name" value="HtaA"/>
    <property type="match status" value="1"/>
</dbReference>
<reference evidence="2 3" key="1">
    <citation type="submission" date="2019-05" db="EMBL/GenBank/DDBJ databases">
        <title>Georgenia *** sp. nov., and Georgenia *** sp. nov., isolated from the intestinal contents of plateau pika (Ochotona curzoniae) in the Qinghai-Tibet plateau of China.</title>
        <authorList>
            <person name="Tian Z."/>
        </authorList>
    </citation>
    <scope>NUCLEOTIDE SEQUENCE [LARGE SCALE GENOMIC DNA]</scope>
    <source>
        <strain evidence="2 3">Z443</strain>
    </source>
</reference>
<dbReference type="OrthoDB" id="7210788at2"/>
<sequence>MTPELPHREAADHASAECRWGDPIRLTNNAVDSRVLTESGVSGPWTAPTGAHVATTPGLTWAVRDSLMSYVEALDDGKVEALAPASRSEDGFFFPSYEAVVSGEPGNLGGGGDLEAPEGGFQFLGAVRLTGHWGMLDVELREPRVTLSSGAGTLLVRERGARDPGKWLPFADLAVDASRLSASDGTGTLTATASLTGHGRLLLGGQYEAGTALSPLHITLRHG</sequence>
<gene>
    <name evidence="2" type="ORF">FE374_00775</name>
</gene>
<evidence type="ECO:0000259" key="1">
    <source>
        <dbReference type="Pfam" id="PF04213"/>
    </source>
</evidence>
<evidence type="ECO:0000313" key="3">
    <source>
        <dbReference type="Proteomes" id="UP000314616"/>
    </source>
</evidence>
<dbReference type="InterPro" id="IPR007331">
    <property type="entry name" value="Htaa"/>
</dbReference>
<dbReference type="AlphaFoldDB" id="A0A5B8BYH7"/>
<dbReference type="EMBL" id="CP040915">
    <property type="protein sequence ID" value="QDC23354.1"/>
    <property type="molecule type" value="Genomic_DNA"/>
</dbReference>
<dbReference type="KEGG" id="gyu:FE374_00775"/>
<dbReference type="RefSeq" id="WP_139926796.1">
    <property type="nucleotide sequence ID" value="NZ_CP040915.1"/>
</dbReference>
<accession>A0A5B8BYH7</accession>
<organism evidence="2 3">
    <name type="scientific">Georgenia yuyongxinii</name>
    <dbReference type="NCBI Taxonomy" id="2589797"/>
    <lineage>
        <taxon>Bacteria</taxon>
        <taxon>Bacillati</taxon>
        <taxon>Actinomycetota</taxon>
        <taxon>Actinomycetes</taxon>
        <taxon>Micrococcales</taxon>
        <taxon>Bogoriellaceae</taxon>
        <taxon>Georgenia</taxon>
    </lineage>
</organism>